<dbReference type="EMBL" id="BQKI01000003">
    <property type="protein sequence ID" value="GJM91018.1"/>
    <property type="molecule type" value="Genomic_DNA"/>
</dbReference>
<accession>A0AAV5BXC0</accession>
<evidence type="ECO:0000313" key="4">
    <source>
        <dbReference type="EMBL" id="GJM91018.1"/>
    </source>
</evidence>
<dbReference type="Gene3D" id="3.30.200.20">
    <property type="entry name" value="Phosphorylase Kinase, domain 1"/>
    <property type="match status" value="1"/>
</dbReference>
<dbReference type="PANTHER" id="PTHR27005:SF468">
    <property type="entry name" value="OS01G0310500 PROTEIN"/>
    <property type="match status" value="1"/>
</dbReference>
<dbReference type="GO" id="GO:0004674">
    <property type="term" value="F:protein serine/threonine kinase activity"/>
    <property type="evidence" value="ECO:0007669"/>
    <property type="project" value="TreeGrafter"/>
</dbReference>
<dbReference type="InterPro" id="IPR011009">
    <property type="entry name" value="Kinase-like_dom_sf"/>
</dbReference>
<reference evidence="4" key="1">
    <citation type="journal article" date="2018" name="DNA Res.">
        <title>Multiple hybrid de novo genome assembly of finger millet, an orphan allotetraploid crop.</title>
        <authorList>
            <person name="Hatakeyama M."/>
            <person name="Aluri S."/>
            <person name="Balachadran M.T."/>
            <person name="Sivarajan S.R."/>
            <person name="Patrignani A."/>
            <person name="Gruter S."/>
            <person name="Poveda L."/>
            <person name="Shimizu-Inatsugi R."/>
            <person name="Baeten J."/>
            <person name="Francoijs K.J."/>
            <person name="Nataraja K.N."/>
            <person name="Reddy Y.A.N."/>
            <person name="Phadnis S."/>
            <person name="Ravikumar R.L."/>
            <person name="Schlapbach R."/>
            <person name="Sreeman S.M."/>
            <person name="Shimizu K.K."/>
        </authorList>
    </citation>
    <scope>NUCLEOTIDE SEQUENCE</scope>
</reference>
<evidence type="ECO:0000259" key="3">
    <source>
        <dbReference type="PROSITE" id="PS50011"/>
    </source>
</evidence>
<dbReference type="PANTHER" id="PTHR27005">
    <property type="entry name" value="WALL-ASSOCIATED RECEPTOR KINASE-LIKE 21"/>
    <property type="match status" value="1"/>
</dbReference>
<keyword evidence="2" id="KW-0067">ATP-binding</keyword>
<dbReference type="AlphaFoldDB" id="A0AAV5BXC0"/>
<name>A0AAV5BXC0_ELECO</name>
<dbReference type="GO" id="GO:0005524">
    <property type="term" value="F:ATP binding"/>
    <property type="evidence" value="ECO:0007669"/>
    <property type="project" value="UniProtKB-KW"/>
</dbReference>
<organism evidence="4 5">
    <name type="scientific">Eleusine coracana subsp. coracana</name>
    <dbReference type="NCBI Taxonomy" id="191504"/>
    <lineage>
        <taxon>Eukaryota</taxon>
        <taxon>Viridiplantae</taxon>
        <taxon>Streptophyta</taxon>
        <taxon>Embryophyta</taxon>
        <taxon>Tracheophyta</taxon>
        <taxon>Spermatophyta</taxon>
        <taxon>Magnoliopsida</taxon>
        <taxon>Liliopsida</taxon>
        <taxon>Poales</taxon>
        <taxon>Poaceae</taxon>
        <taxon>PACMAD clade</taxon>
        <taxon>Chloridoideae</taxon>
        <taxon>Cynodonteae</taxon>
        <taxon>Eleusininae</taxon>
        <taxon>Eleusine</taxon>
    </lineage>
</organism>
<evidence type="ECO:0000256" key="1">
    <source>
        <dbReference type="ARBA" id="ARBA00022741"/>
    </source>
</evidence>
<dbReference type="Proteomes" id="UP001054889">
    <property type="component" value="Unassembled WGS sequence"/>
</dbReference>
<sequence length="335" mass="37563">MEVLDGIVNLALECVKFEQEERPDMRDVCECLRNLQRTNGRKHLQEMVSSLQQSGFERFLSKQGINEMTDNFKSIITECFMGKIYRGKLGKMPSVAIIKMSSEVHSGLSKEFSRQIILHTKVDHENVVDFVGCCLDGDVPILVYEFAKASLHDIIFGDVSNNRTINSEARLHIAISIAEGLDYLHSLGIVHGDFRTANVIVVNDISQEKKLYYVQVKISGIAASVYLSMAKAIHERIKVEDNNGYMGPRLLETGVLTKEADVYSLGVVLLELFTGTMVSNRIRKCRLLEELWDKPVCSHIEALSIAGWLPLVRVVTPRVSMTPTKKTLVISSESS</sequence>
<dbReference type="Gene3D" id="1.10.510.10">
    <property type="entry name" value="Transferase(Phosphotransferase) domain 1"/>
    <property type="match status" value="1"/>
</dbReference>
<dbReference type="PROSITE" id="PS50011">
    <property type="entry name" value="PROTEIN_KINASE_DOM"/>
    <property type="match status" value="1"/>
</dbReference>
<comment type="caution">
    <text evidence="4">The sequence shown here is derived from an EMBL/GenBank/DDBJ whole genome shotgun (WGS) entry which is preliminary data.</text>
</comment>
<evidence type="ECO:0000256" key="2">
    <source>
        <dbReference type="ARBA" id="ARBA00022840"/>
    </source>
</evidence>
<dbReference type="Pfam" id="PF07714">
    <property type="entry name" value="PK_Tyr_Ser-Thr"/>
    <property type="match status" value="1"/>
</dbReference>
<keyword evidence="5" id="KW-1185">Reference proteome</keyword>
<gene>
    <name evidence="4" type="primary">ga07353</name>
    <name evidence="4" type="ORF">PR202_ga07353</name>
</gene>
<reference evidence="4" key="2">
    <citation type="submission" date="2021-12" db="EMBL/GenBank/DDBJ databases">
        <title>Resequencing data analysis of finger millet.</title>
        <authorList>
            <person name="Hatakeyama M."/>
            <person name="Aluri S."/>
            <person name="Balachadran M.T."/>
            <person name="Sivarajan S.R."/>
            <person name="Poveda L."/>
            <person name="Shimizu-Inatsugi R."/>
            <person name="Schlapbach R."/>
            <person name="Sreeman S.M."/>
            <person name="Shimizu K.K."/>
        </authorList>
    </citation>
    <scope>NUCLEOTIDE SEQUENCE</scope>
</reference>
<protein>
    <recommendedName>
        <fullName evidence="3">Protein kinase domain-containing protein</fullName>
    </recommendedName>
</protein>
<dbReference type="PROSITE" id="PS00109">
    <property type="entry name" value="PROTEIN_KINASE_TYR"/>
    <property type="match status" value="1"/>
</dbReference>
<evidence type="ECO:0000313" key="5">
    <source>
        <dbReference type="Proteomes" id="UP001054889"/>
    </source>
</evidence>
<dbReference type="InterPro" id="IPR000719">
    <property type="entry name" value="Prot_kinase_dom"/>
</dbReference>
<dbReference type="GO" id="GO:0007166">
    <property type="term" value="P:cell surface receptor signaling pathway"/>
    <property type="evidence" value="ECO:0007669"/>
    <property type="project" value="InterPro"/>
</dbReference>
<dbReference type="SUPFAM" id="SSF56112">
    <property type="entry name" value="Protein kinase-like (PK-like)"/>
    <property type="match status" value="1"/>
</dbReference>
<dbReference type="InterPro" id="IPR045274">
    <property type="entry name" value="WAK-like"/>
</dbReference>
<keyword evidence="1" id="KW-0547">Nucleotide-binding</keyword>
<dbReference type="GO" id="GO:0005886">
    <property type="term" value="C:plasma membrane"/>
    <property type="evidence" value="ECO:0007669"/>
    <property type="project" value="TreeGrafter"/>
</dbReference>
<dbReference type="InterPro" id="IPR008266">
    <property type="entry name" value="Tyr_kinase_AS"/>
</dbReference>
<dbReference type="InterPro" id="IPR001245">
    <property type="entry name" value="Ser-Thr/Tyr_kinase_cat_dom"/>
</dbReference>
<feature type="domain" description="Protein kinase" evidence="3">
    <location>
        <begin position="70"/>
        <end position="335"/>
    </location>
</feature>
<proteinExistence type="predicted"/>